<proteinExistence type="predicted"/>
<protein>
    <recommendedName>
        <fullName evidence="3">Fungal N-terminal domain-containing protein</fullName>
    </recommendedName>
</protein>
<accession>A0AA40K3D1</accession>
<comment type="caution">
    <text evidence="1">The sequence shown here is derived from an EMBL/GenBank/DDBJ whole genome shotgun (WGS) entry which is preliminary data.</text>
</comment>
<dbReference type="AlphaFoldDB" id="A0AA40K3D1"/>
<gene>
    <name evidence="1" type="ORF">B0T21DRAFT_357813</name>
</gene>
<reference evidence="1" key="1">
    <citation type="submission" date="2023-06" db="EMBL/GenBank/DDBJ databases">
        <title>Genome-scale phylogeny and comparative genomics of the fungal order Sordariales.</title>
        <authorList>
            <consortium name="Lawrence Berkeley National Laboratory"/>
            <person name="Hensen N."/>
            <person name="Bonometti L."/>
            <person name="Westerberg I."/>
            <person name="Brannstrom I.O."/>
            <person name="Guillou S."/>
            <person name="Cros-Aarteil S."/>
            <person name="Calhoun S."/>
            <person name="Haridas S."/>
            <person name="Kuo A."/>
            <person name="Mondo S."/>
            <person name="Pangilinan J."/>
            <person name="Riley R."/>
            <person name="Labutti K."/>
            <person name="Andreopoulos B."/>
            <person name="Lipzen A."/>
            <person name="Chen C."/>
            <person name="Yanf M."/>
            <person name="Daum C."/>
            <person name="Ng V."/>
            <person name="Clum A."/>
            <person name="Steindorff A."/>
            <person name="Ohm R."/>
            <person name="Martin F."/>
            <person name="Silar P."/>
            <person name="Natvig D."/>
            <person name="Lalanne C."/>
            <person name="Gautier V."/>
            <person name="Ament-Velasquez S.L."/>
            <person name="Kruys A."/>
            <person name="Hutchinson M.I."/>
            <person name="Powell A.J."/>
            <person name="Barry K."/>
            <person name="Miller A.N."/>
            <person name="Grigoriev I.V."/>
            <person name="Debuchy R."/>
            <person name="Gladieux P."/>
            <person name="Thoren M.H."/>
            <person name="Johannesson H."/>
        </authorList>
    </citation>
    <scope>NUCLEOTIDE SEQUENCE</scope>
    <source>
        <strain evidence="1">CBS 540.89</strain>
    </source>
</reference>
<evidence type="ECO:0000313" key="2">
    <source>
        <dbReference type="Proteomes" id="UP001172159"/>
    </source>
</evidence>
<dbReference type="EMBL" id="JAUKTV010000002">
    <property type="protein sequence ID" value="KAK0744433.1"/>
    <property type="molecule type" value="Genomic_DNA"/>
</dbReference>
<evidence type="ECO:0000313" key="1">
    <source>
        <dbReference type="EMBL" id="KAK0744433.1"/>
    </source>
</evidence>
<name>A0AA40K3D1_9PEZI</name>
<dbReference type="Proteomes" id="UP001172159">
    <property type="component" value="Unassembled WGS sequence"/>
</dbReference>
<sequence length="95" mass="10372">MEGLGAAASTIAVVELAAKVASLCLEYYSAVKNARADIERLRQHTDSLKTTVEGAQKLLQGPHGARLETSQKLHEALNNTHSQRVPEGRIHRTKE</sequence>
<keyword evidence="2" id="KW-1185">Reference proteome</keyword>
<evidence type="ECO:0008006" key="3">
    <source>
        <dbReference type="Google" id="ProtNLM"/>
    </source>
</evidence>
<organism evidence="1 2">
    <name type="scientific">Apiosordaria backusii</name>
    <dbReference type="NCBI Taxonomy" id="314023"/>
    <lineage>
        <taxon>Eukaryota</taxon>
        <taxon>Fungi</taxon>
        <taxon>Dikarya</taxon>
        <taxon>Ascomycota</taxon>
        <taxon>Pezizomycotina</taxon>
        <taxon>Sordariomycetes</taxon>
        <taxon>Sordariomycetidae</taxon>
        <taxon>Sordariales</taxon>
        <taxon>Lasiosphaeriaceae</taxon>
        <taxon>Apiosordaria</taxon>
    </lineage>
</organism>